<accession>A0A1I3U9X6</accession>
<dbReference type="OrthoDB" id="799209at2"/>
<name>A0A1I3U9X6_9SPHI</name>
<dbReference type="AlphaFoldDB" id="A0A1I3U9X6"/>
<organism evidence="1 2">
    <name type="scientific">Parapedobacter indicus</name>
    <dbReference type="NCBI Taxonomy" id="1477437"/>
    <lineage>
        <taxon>Bacteria</taxon>
        <taxon>Pseudomonadati</taxon>
        <taxon>Bacteroidota</taxon>
        <taxon>Sphingobacteriia</taxon>
        <taxon>Sphingobacteriales</taxon>
        <taxon>Sphingobacteriaceae</taxon>
        <taxon>Parapedobacter</taxon>
    </lineage>
</organism>
<dbReference type="RefSeq" id="WP_090631473.1">
    <property type="nucleotide sequence ID" value="NZ_FOQO01000014.1"/>
</dbReference>
<evidence type="ECO:0000313" key="2">
    <source>
        <dbReference type="Proteomes" id="UP000198670"/>
    </source>
</evidence>
<dbReference type="STRING" id="1477437.SAMN05444682_11427"/>
<reference evidence="1 2" key="1">
    <citation type="submission" date="2016-10" db="EMBL/GenBank/DDBJ databases">
        <authorList>
            <person name="de Groot N.N."/>
        </authorList>
    </citation>
    <scope>NUCLEOTIDE SEQUENCE [LARGE SCALE GENOMIC DNA]</scope>
    <source>
        <strain evidence="1 2">RK1</strain>
    </source>
</reference>
<evidence type="ECO:0000313" key="1">
    <source>
        <dbReference type="EMBL" id="SFJ78656.1"/>
    </source>
</evidence>
<gene>
    <name evidence="1" type="ORF">SAMN05444682_11427</name>
</gene>
<keyword evidence="2" id="KW-1185">Reference proteome</keyword>
<protein>
    <submittedName>
        <fullName evidence="1">Uncharacterized protein</fullName>
    </submittedName>
</protein>
<dbReference type="EMBL" id="FOQO01000014">
    <property type="protein sequence ID" value="SFJ78656.1"/>
    <property type="molecule type" value="Genomic_DNA"/>
</dbReference>
<sequence length="66" mass="7823">MKRMKLKPVSMPVQGLYQKSYDEKEHTVLDESMNDALSIRMFENLKMALFFSRIQNQLNDGERQNV</sequence>
<dbReference type="Proteomes" id="UP000198670">
    <property type="component" value="Unassembled WGS sequence"/>
</dbReference>
<proteinExistence type="predicted"/>